<dbReference type="EMBL" id="BAAAQD010000010">
    <property type="protein sequence ID" value="GAA1527464.1"/>
    <property type="molecule type" value="Genomic_DNA"/>
</dbReference>
<keyword evidence="3" id="KW-1185">Reference proteome</keyword>
<organism evidence="2 3">
    <name type="scientific">Dactylosporangium maewongense</name>
    <dbReference type="NCBI Taxonomy" id="634393"/>
    <lineage>
        <taxon>Bacteria</taxon>
        <taxon>Bacillati</taxon>
        <taxon>Actinomycetota</taxon>
        <taxon>Actinomycetes</taxon>
        <taxon>Micromonosporales</taxon>
        <taxon>Micromonosporaceae</taxon>
        <taxon>Dactylosporangium</taxon>
    </lineage>
</organism>
<accession>A0ABN2AX99</accession>
<dbReference type="RefSeq" id="WP_344504565.1">
    <property type="nucleotide sequence ID" value="NZ_BAAAQD010000010.1"/>
</dbReference>
<proteinExistence type="predicted"/>
<name>A0ABN2AX99_9ACTN</name>
<dbReference type="Proteomes" id="UP001501470">
    <property type="component" value="Unassembled WGS sequence"/>
</dbReference>
<evidence type="ECO:0000256" key="1">
    <source>
        <dbReference type="SAM" id="Phobius"/>
    </source>
</evidence>
<keyword evidence="1" id="KW-0812">Transmembrane</keyword>
<evidence type="ECO:0000313" key="3">
    <source>
        <dbReference type="Proteomes" id="UP001501470"/>
    </source>
</evidence>
<keyword evidence="1" id="KW-0472">Membrane</keyword>
<reference evidence="2 3" key="1">
    <citation type="journal article" date="2019" name="Int. J. Syst. Evol. Microbiol.">
        <title>The Global Catalogue of Microorganisms (GCM) 10K type strain sequencing project: providing services to taxonomists for standard genome sequencing and annotation.</title>
        <authorList>
            <consortium name="The Broad Institute Genomics Platform"/>
            <consortium name="The Broad Institute Genome Sequencing Center for Infectious Disease"/>
            <person name="Wu L."/>
            <person name="Ma J."/>
        </authorList>
    </citation>
    <scope>NUCLEOTIDE SEQUENCE [LARGE SCALE GENOMIC DNA]</scope>
    <source>
        <strain evidence="2 3">JCM 15933</strain>
    </source>
</reference>
<protein>
    <submittedName>
        <fullName evidence="2">Uncharacterized protein</fullName>
    </submittedName>
</protein>
<keyword evidence="1" id="KW-1133">Transmembrane helix</keyword>
<comment type="caution">
    <text evidence="2">The sequence shown here is derived from an EMBL/GenBank/DDBJ whole genome shotgun (WGS) entry which is preliminary data.</text>
</comment>
<gene>
    <name evidence="2" type="ORF">GCM10009827_050640</name>
</gene>
<feature type="transmembrane region" description="Helical" evidence="1">
    <location>
        <begin position="36"/>
        <end position="57"/>
    </location>
</feature>
<sequence>MTGVDDAFSKLRQHVDAAAVAPPAARIATLGRRRRAGRVVVAGLTVLAVLTGGWSVLHDPDRQAAPILPAVSASVPAAPTPTGNRPERVPPGFLVGEAGGLGDTGDTGNAGAEQAIDNHDYNVGCFGAPAARRSLALFFGKEAQRVQATQSLYVYADEDAAKAVMRDLRPRMRQCSGFGDAEVLQPVASPPLGAEALTVTVALPRDGAGEHTGEPYRFVVVRVGTAIAVLDGLGADRWETLLTQELVGRMCPYKATCAPPASTVRATKPVNGGEAWAVVAGVEGGPVTEKAGDLGRLGYRASVVPTGCDVGSAAALGGLPATSYTVVYFATEQDATSVAGPLGLPVVKVRTYCL</sequence>
<evidence type="ECO:0000313" key="2">
    <source>
        <dbReference type="EMBL" id="GAA1527464.1"/>
    </source>
</evidence>